<evidence type="ECO:0000256" key="2">
    <source>
        <dbReference type="ARBA" id="ARBA00022679"/>
    </source>
</evidence>
<dbReference type="Pfam" id="PF00398">
    <property type="entry name" value="RrnaAD"/>
    <property type="match status" value="1"/>
</dbReference>
<accession>A0ABY4BE18</accession>
<dbReference type="EMBL" id="CP094534">
    <property type="protein sequence ID" value="UOE35971.1"/>
    <property type="molecule type" value="Genomic_DNA"/>
</dbReference>
<sequence length="204" mass="22557">MDSSFIQEFFRNPATVGSLIPSSRELTEKVMAPIDFATARCIVEYGPGTGVFTDVIIGRRRAETVVVLVEVNRRFCQLLRARYSSQPNVHVVHGSADKTADYLAAIGAPPADYVVCGLPFSSLPRRQGWRILEHTRQLLLPAGQLILFQYSLQNRKLFERFFQPLDHAHVLLNLPPAHVLVYAPTPEAPASVPHAAAADEGATR</sequence>
<proteinExistence type="predicted"/>
<dbReference type="InterPro" id="IPR029063">
    <property type="entry name" value="SAM-dependent_MTases_sf"/>
</dbReference>
<keyword evidence="4" id="KW-0694">RNA-binding</keyword>
<reference evidence="5 6" key="1">
    <citation type="submission" date="2022-03" db="EMBL/GenBank/DDBJ databases">
        <title>Hymenobactersp. isolated from the air.</title>
        <authorList>
            <person name="Won M."/>
            <person name="Kwon S.-W."/>
        </authorList>
    </citation>
    <scope>NUCLEOTIDE SEQUENCE [LARGE SCALE GENOMIC DNA]</scope>
    <source>
        <strain evidence="5 6">KACC 22596</strain>
    </source>
</reference>
<dbReference type="InterPro" id="IPR001737">
    <property type="entry name" value="KsgA/Erm"/>
</dbReference>
<dbReference type="SUPFAM" id="SSF53335">
    <property type="entry name" value="S-adenosyl-L-methionine-dependent methyltransferases"/>
    <property type="match status" value="1"/>
</dbReference>
<dbReference type="Gene3D" id="3.40.50.150">
    <property type="entry name" value="Vaccinia Virus protein VP39"/>
    <property type="match status" value="1"/>
</dbReference>
<evidence type="ECO:0000256" key="4">
    <source>
        <dbReference type="ARBA" id="ARBA00022884"/>
    </source>
</evidence>
<gene>
    <name evidence="5" type="ORF">MTP16_10090</name>
</gene>
<protein>
    <recommendedName>
        <fullName evidence="7">Methyltransferase domain-containing protein</fullName>
    </recommendedName>
</protein>
<name>A0ABY4BE18_9BACT</name>
<dbReference type="RefSeq" id="WP_243519220.1">
    <property type="nucleotide sequence ID" value="NZ_CP094534.1"/>
</dbReference>
<evidence type="ECO:0000256" key="1">
    <source>
        <dbReference type="ARBA" id="ARBA00022603"/>
    </source>
</evidence>
<evidence type="ECO:0000313" key="5">
    <source>
        <dbReference type="EMBL" id="UOE35971.1"/>
    </source>
</evidence>
<keyword evidence="2" id="KW-0808">Transferase</keyword>
<dbReference type="Proteomes" id="UP000831390">
    <property type="component" value="Chromosome"/>
</dbReference>
<keyword evidence="6" id="KW-1185">Reference proteome</keyword>
<evidence type="ECO:0000313" key="6">
    <source>
        <dbReference type="Proteomes" id="UP000831390"/>
    </source>
</evidence>
<keyword evidence="3" id="KW-0949">S-adenosyl-L-methionine</keyword>
<organism evidence="5 6">
    <name type="scientific">Hymenobacter monticola</name>
    <dbReference type="NCBI Taxonomy" id="1705399"/>
    <lineage>
        <taxon>Bacteria</taxon>
        <taxon>Pseudomonadati</taxon>
        <taxon>Bacteroidota</taxon>
        <taxon>Cytophagia</taxon>
        <taxon>Cytophagales</taxon>
        <taxon>Hymenobacteraceae</taxon>
        <taxon>Hymenobacter</taxon>
    </lineage>
</organism>
<keyword evidence="1" id="KW-0489">Methyltransferase</keyword>
<evidence type="ECO:0000256" key="3">
    <source>
        <dbReference type="ARBA" id="ARBA00022691"/>
    </source>
</evidence>
<evidence type="ECO:0008006" key="7">
    <source>
        <dbReference type="Google" id="ProtNLM"/>
    </source>
</evidence>